<name>A0A6C2UAC4_PONDE</name>
<dbReference type="AlphaFoldDB" id="A0A6C2UAC4"/>
<dbReference type="GO" id="GO:0000105">
    <property type="term" value="P:L-histidine biosynthetic process"/>
    <property type="evidence" value="ECO:0007669"/>
    <property type="project" value="UniProtKB-UniRule"/>
</dbReference>
<dbReference type="FunFam" id="3.30.230.40:FF:000001">
    <property type="entry name" value="Imidazoleglycerol-phosphate dehydratase HisB"/>
    <property type="match status" value="1"/>
</dbReference>
<evidence type="ECO:0000256" key="7">
    <source>
        <dbReference type="RuleBase" id="RU000599"/>
    </source>
</evidence>
<dbReference type="FunFam" id="3.30.230.40:FF:000003">
    <property type="entry name" value="Imidazoleglycerol-phosphate dehydratase HisB"/>
    <property type="match status" value="1"/>
</dbReference>
<organism evidence="8 9">
    <name type="scientific">Pontiella desulfatans</name>
    <dbReference type="NCBI Taxonomy" id="2750659"/>
    <lineage>
        <taxon>Bacteria</taxon>
        <taxon>Pseudomonadati</taxon>
        <taxon>Kiritimatiellota</taxon>
        <taxon>Kiritimatiellia</taxon>
        <taxon>Kiritimatiellales</taxon>
        <taxon>Pontiellaceae</taxon>
        <taxon>Pontiella</taxon>
    </lineage>
</organism>
<comment type="pathway">
    <text evidence="1 6 7">Amino-acid biosynthesis; L-histidine biosynthesis; L-histidine from 5-phospho-alpha-D-ribose 1-diphosphate: step 6/9.</text>
</comment>
<proteinExistence type="inferred from homology"/>
<dbReference type="InterPro" id="IPR020568">
    <property type="entry name" value="Ribosomal_Su5_D2-typ_SF"/>
</dbReference>
<evidence type="ECO:0000256" key="6">
    <source>
        <dbReference type="HAMAP-Rule" id="MF_00076"/>
    </source>
</evidence>
<protein>
    <recommendedName>
        <fullName evidence="2 6">Imidazoleglycerol-phosphate dehydratase</fullName>
        <shortName evidence="6">IGPD</shortName>
        <ecNumber evidence="6 7">4.2.1.19</ecNumber>
    </recommendedName>
</protein>
<gene>
    <name evidence="6 8" type="primary">hisB</name>
    <name evidence="8" type="ORF">PDESU_05431</name>
</gene>
<evidence type="ECO:0000256" key="1">
    <source>
        <dbReference type="ARBA" id="ARBA00005047"/>
    </source>
</evidence>
<evidence type="ECO:0000256" key="2">
    <source>
        <dbReference type="ARBA" id="ARBA00016664"/>
    </source>
</evidence>
<dbReference type="PROSITE" id="PS00954">
    <property type="entry name" value="IGP_DEHYDRATASE_1"/>
    <property type="match status" value="1"/>
</dbReference>
<evidence type="ECO:0000256" key="5">
    <source>
        <dbReference type="ARBA" id="ARBA00023239"/>
    </source>
</evidence>
<dbReference type="Gene3D" id="3.30.230.40">
    <property type="entry name" value="Imidazole glycerol phosphate dehydratase, domain 1"/>
    <property type="match status" value="2"/>
</dbReference>
<reference evidence="8 9" key="1">
    <citation type="submission" date="2019-04" db="EMBL/GenBank/DDBJ databases">
        <authorList>
            <person name="Van Vliet M D."/>
        </authorList>
    </citation>
    <scope>NUCLEOTIDE SEQUENCE [LARGE SCALE GENOMIC DNA]</scope>
    <source>
        <strain evidence="8 9">F1</strain>
    </source>
</reference>
<dbReference type="Pfam" id="PF00475">
    <property type="entry name" value="IGPD"/>
    <property type="match status" value="1"/>
</dbReference>
<dbReference type="EC" id="4.2.1.19" evidence="6 7"/>
<dbReference type="NCBIfam" id="NF002114">
    <property type="entry name" value="PRK00951.2-4"/>
    <property type="match status" value="1"/>
</dbReference>
<evidence type="ECO:0000256" key="3">
    <source>
        <dbReference type="ARBA" id="ARBA00022605"/>
    </source>
</evidence>
<dbReference type="EMBL" id="CAAHFG010000004">
    <property type="protein sequence ID" value="VGO16839.1"/>
    <property type="molecule type" value="Genomic_DNA"/>
</dbReference>
<accession>A0A6C2UAC4</accession>
<comment type="catalytic activity">
    <reaction evidence="6 7">
        <text>D-erythro-1-(imidazol-4-yl)glycerol 3-phosphate = 3-(imidazol-4-yl)-2-oxopropyl phosphate + H2O</text>
        <dbReference type="Rhea" id="RHEA:11040"/>
        <dbReference type="ChEBI" id="CHEBI:15377"/>
        <dbReference type="ChEBI" id="CHEBI:57766"/>
        <dbReference type="ChEBI" id="CHEBI:58278"/>
        <dbReference type="EC" id="4.2.1.19"/>
    </reaction>
</comment>
<dbReference type="SUPFAM" id="SSF54211">
    <property type="entry name" value="Ribosomal protein S5 domain 2-like"/>
    <property type="match status" value="2"/>
</dbReference>
<dbReference type="PROSITE" id="PS00955">
    <property type="entry name" value="IGP_DEHYDRATASE_2"/>
    <property type="match status" value="1"/>
</dbReference>
<dbReference type="NCBIfam" id="NF002111">
    <property type="entry name" value="PRK00951.2-1"/>
    <property type="match status" value="1"/>
</dbReference>
<dbReference type="HAMAP" id="MF_00076">
    <property type="entry name" value="HisB"/>
    <property type="match status" value="1"/>
</dbReference>
<dbReference type="RefSeq" id="WP_136082360.1">
    <property type="nucleotide sequence ID" value="NZ_CAAHFG010000004.1"/>
</dbReference>
<dbReference type="GO" id="GO:0004424">
    <property type="term" value="F:imidazoleglycerol-phosphate dehydratase activity"/>
    <property type="evidence" value="ECO:0007669"/>
    <property type="project" value="UniProtKB-UniRule"/>
</dbReference>
<evidence type="ECO:0000313" key="9">
    <source>
        <dbReference type="Proteomes" id="UP000366872"/>
    </source>
</evidence>
<evidence type="ECO:0000256" key="4">
    <source>
        <dbReference type="ARBA" id="ARBA00023102"/>
    </source>
</evidence>
<dbReference type="InterPro" id="IPR000807">
    <property type="entry name" value="ImidazoleglycerolP_deHydtase"/>
</dbReference>
<dbReference type="InterPro" id="IPR020565">
    <property type="entry name" value="ImidazoleglycerP_deHydtase_CS"/>
</dbReference>
<comment type="similarity">
    <text evidence="6 7">Belongs to the imidazoleglycerol-phosphate dehydratase family.</text>
</comment>
<dbReference type="GO" id="GO:0005737">
    <property type="term" value="C:cytoplasm"/>
    <property type="evidence" value="ECO:0007669"/>
    <property type="project" value="UniProtKB-SubCell"/>
</dbReference>
<keyword evidence="3 6" id="KW-0028">Amino-acid biosynthesis</keyword>
<dbReference type="PANTHER" id="PTHR23133">
    <property type="entry name" value="IMIDAZOLEGLYCEROL-PHOSPHATE DEHYDRATASE HIS7"/>
    <property type="match status" value="1"/>
</dbReference>
<keyword evidence="4 6" id="KW-0368">Histidine biosynthesis</keyword>
<evidence type="ECO:0000313" key="8">
    <source>
        <dbReference type="EMBL" id="VGO16839.1"/>
    </source>
</evidence>
<dbReference type="CDD" id="cd07914">
    <property type="entry name" value="IGPD"/>
    <property type="match status" value="1"/>
</dbReference>
<keyword evidence="5 6" id="KW-0456">Lyase</keyword>
<sequence>MEQSRTSHIERNTKETQIDLSLNIDGKANYDISTGVPFFDHMLDLLAKHALLDLKIKATGDIDVDYHHLVEDVGIVLGEAFNEALGDRKGINRYGFWVLPMDEAQAQAEVCLDLGGRPFFVYKMEHEQKYIRDFDVTIIKHFWRSFCDSAKMNLHIELKFGEDLHHCIEAVFKSAARALRVACDSDPRALDLIPSSKGRIGA</sequence>
<keyword evidence="6" id="KW-0963">Cytoplasm</keyword>
<dbReference type="Proteomes" id="UP000366872">
    <property type="component" value="Unassembled WGS sequence"/>
</dbReference>
<dbReference type="UniPathway" id="UPA00031">
    <property type="reaction ID" value="UER00011"/>
</dbReference>
<dbReference type="InterPro" id="IPR038494">
    <property type="entry name" value="IGPD_sf"/>
</dbReference>
<keyword evidence="9" id="KW-1185">Reference proteome</keyword>
<comment type="subcellular location">
    <subcellularLocation>
        <location evidence="6 7">Cytoplasm</location>
    </subcellularLocation>
</comment>
<dbReference type="PANTHER" id="PTHR23133:SF2">
    <property type="entry name" value="IMIDAZOLEGLYCEROL-PHOSPHATE DEHYDRATASE"/>
    <property type="match status" value="1"/>
</dbReference>